<dbReference type="AlphaFoldDB" id="A0A9P1GRL7"/>
<dbReference type="EMBL" id="CAMXCT030006781">
    <property type="protein sequence ID" value="CAL4807266.1"/>
    <property type="molecule type" value="Genomic_DNA"/>
</dbReference>
<comment type="caution">
    <text evidence="3">The sequence shown here is derived from an EMBL/GenBank/DDBJ whole genome shotgun (WGS) entry which is preliminary data.</text>
</comment>
<dbReference type="GO" id="GO:0009982">
    <property type="term" value="F:pseudouridine synthase activity"/>
    <property type="evidence" value="ECO:0007669"/>
    <property type="project" value="InterPro"/>
</dbReference>
<dbReference type="Pfam" id="PF13385">
    <property type="entry name" value="Laminin_G_3"/>
    <property type="match status" value="1"/>
</dbReference>
<comment type="similarity">
    <text evidence="1">Belongs to the pseudouridine synthase RluA family.</text>
</comment>
<dbReference type="InterPro" id="IPR020103">
    <property type="entry name" value="PsdUridine_synth_cat_dom_sf"/>
</dbReference>
<dbReference type="OrthoDB" id="430564at2759"/>
<dbReference type="SUPFAM" id="SSF55120">
    <property type="entry name" value="Pseudouridine synthase"/>
    <property type="match status" value="1"/>
</dbReference>
<dbReference type="InterPro" id="IPR013320">
    <property type="entry name" value="ConA-like_dom_sf"/>
</dbReference>
<dbReference type="InterPro" id="IPR050188">
    <property type="entry name" value="RluA_PseudoU_synthase"/>
</dbReference>
<reference evidence="4" key="2">
    <citation type="submission" date="2024-04" db="EMBL/GenBank/DDBJ databases">
        <authorList>
            <person name="Chen Y."/>
            <person name="Shah S."/>
            <person name="Dougan E. K."/>
            <person name="Thang M."/>
            <person name="Chan C."/>
        </authorList>
    </citation>
    <scope>NUCLEOTIDE SEQUENCE [LARGE SCALE GENOMIC DNA]</scope>
</reference>
<evidence type="ECO:0000313" key="6">
    <source>
        <dbReference type="Proteomes" id="UP001152797"/>
    </source>
</evidence>
<gene>
    <name evidence="3" type="ORF">C1SCF055_LOCUS44410</name>
</gene>
<dbReference type="CDD" id="cd02869">
    <property type="entry name" value="PseudoU_synth_RluA_like"/>
    <property type="match status" value="1"/>
</dbReference>
<proteinExistence type="inferred from homology"/>
<evidence type="ECO:0000313" key="5">
    <source>
        <dbReference type="EMBL" id="CAL4807266.1"/>
    </source>
</evidence>
<dbReference type="Gene3D" id="3.30.2350.10">
    <property type="entry name" value="Pseudouridine synthase"/>
    <property type="match status" value="1"/>
</dbReference>
<evidence type="ECO:0000259" key="2">
    <source>
        <dbReference type="Pfam" id="PF00849"/>
    </source>
</evidence>
<reference evidence="3" key="1">
    <citation type="submission" date="2022-10" db="EMBL/GenBank/DDBJ databases">
        <authorList>
            <person name="Chen Y."/>
            <person name="Dougan E. K."/>
            <person name="Chan C."/>
            <person name="Rhodes N."/>
            <person name="Thang M."/>
        </authorList>
    </citation>
    <scope>NUCLEOTIDE SEQUENCE</scope>
</reference>
<dbReference type="Proteomes" id="UP001152797">
    <property type="component" value="Unassembled WGS sequence"/>
</dbReference>
<dbReference type="GO" id="GO:0000455">
    <property type="term" value="P:enzyme-directed rRNA pseudouridine synthesis"/>
    <property type="evidence" value="ECO:0007669"/>
    <property type="project" value="TreeGrafter"/>
</dbReference>
<dbReference type="PANTHER" id="PTHR21600">
    <property type="entry name" value="MITOCHONDRIAL RNA PSEUDOURIDINE SYNTHASE"/>
    <property type="match status" value="1"/>
</dbReference>
<protein>
    <submittedName>
        <fullName evidence="5">Ribosomal large subunit pseudouridine synthase C (23S rRNA pseudouridine(955/2504/2580) synthase) (rRNA pseudouridylate synthase C) (rRNA-uridine isomerase C)</fullName>
    </submittedName>
</protein>
<dbReference type="CDD" id="cd17039">
    <property type="entry name" value="Ubl_ubiquitin_like"/>
    <property type="match status" value="1"/>
</dbReference>
<evidence type="ECO:0000313" key="4">
    <source>
        <dbReference type="EMBL" id="CAL1173329.1"/>
    </source>
</evidence>
<feature type="domain" description="Pseudouridine synthase RsuA/RluA-like" evidence="2">
    <location>
        <begin position="380"/>
        <end position="547"/>
    </location>
</feature>
<dbReference type="SUPFAM" id="SSF49899">
    <property type="entry name" value="Concanavalin A-like lectins/glucanases"/>
    <property type="match status" value="1"/>
</dbReference>
<organism evidence="3">
    <name type="scientific">Cladocopium goreaui</name>
    <dbReference type="NCBI Taxonomy" id="2562237"/>
    <lineage>
        <taxon>Eukaryota</taxon>
        <taxon>Sar</taxon>
        <taxon>Alveolata</taxon>
        <taxon>Dinophyceae</taxon>
        <taxon>Suessiales</taxon>
        <taxon>Symbiodiniaceae</taxon>
        <taxon>Cladocopium</taxon>
    </lineage>
</organism>
<dbReference type="InterPro" id="IPR006145">
    <property type="entry name" value="PsdUridine_synth_RsuA/RluA"/>
</dbReference>
<dbReference type="GO" id="GO:0003723">
    <property type="term" value="F:RNA binding"/>
    <property type="evidence" value="ECO:0007669"/>
    <property type="project" value="InterPro"/>
</dbReference>
<name>A0A9P1GRL7_9DINO</name>
<accession>A0A9P1GRL7</accession>
<dbReference type="EMBL" id="CAMXCT010006781">
    <property type="protein sequence ID" value="CAI4019954.1"/>
    <property type="molecule type" value="Genomic_DNA"/>
</dbReference>
<sequence length="605" mass="65720">MEAKAKASSPPLTIRGQKLSGEELKPVIISGSSTVQQLSDLFREQLVGAPCRVTLALHGQALSMDDTVESCRLTDGADVHVIIRPDAWTLREVDMDTGLRVVLEGDACWEGETLLLRHETACASPGWDICPDLDSDFAVEATVKLDEWPGPDWQGTVVSQHGSGTGWELRCGGPGVNCVFTTSRGGHNEHMLPLKGKVGKWHHLCMVYEKSTRSITLYADGVGGEPKKIEGKFKPHTRGGVEIGRNPAWHDRGIVGRIRNATVWPQGLNTKDLPFLAAEQVAQAEASELDLKPTSAVIAIDACRKAGRWQCSLTLLKDFSIKAHRERNYLGTVLRLLSRAGRQARVAAPLAGSDGSANVAGRQTWKDQGGPGVLEKLRGEAVQGAGVLAVLKPADCTSEATLEGLQSQLATEGWPGKLTLVSRLDYQTSGVLPMALGPEDGPAAQWLQAQFASCQVSKEYLCLCGCDDSDLELLETWKGQRTLVDTPLAQQRSRQIGPRVVPDLNGKEARTEFQVLETFEDAGQALMLAAVWLLTGRMHQIRAHMASLSQPIVGDRAYGARTRFAAGRVFLHCRSVSLTDLLGKPFVVEYPLPEDLQQILTSLRK</sequence>
<keyword evidence="5" id="KW-0413">Isomerase</keyword>
<evidence type="ECO:0000313" key="3">
    <source>
        <dbReference type="EMBL" id="CAI4019954.1"/>
    </source>
</evidence>
<dbReference type="EMBL" id="CAMXCT020006781">
    <property type="protein sequence ID" value="CAL1173329.1"/>
    <property type="molecule type" value="Genomic_DNA"/>
</dbReference>
<keyword evidence="6" id="KW-1185">Reference proteome</keyword>
<dbReference type="Pfam" id="PF00849">
    <property type="entry name" value="PseudoU_synth_2"/>
    <property type="match status" value="1"/>
</dbReference>
<dbReference type="Gene3D" id="2.60.120.200">
    <property type="match status" value="1"/>
</dbReference>
<evidence type="ECO:0000256" key="1">
    <source>
        <dbReference type="ARBA" id="ARBA00010876"/>
    </source>
</evidence>
<dbReference type="PANTHER" id="PTHR21600:SF87">
    <property type="entry name" value="RNA PSEUDOURIDYLATE SYNTHASE DOMAIN-CONTAINING PROTEIN 1"/>
    <property type="match status" value="1"/>
</dbReference>